<feature type="domain" description="KIB1-4 beta-propeller" evidence="1">
    <location>
        <begin position="31"/>
        <end position="166"/>
    </location>
</feature>
<gene>
    <name evidence="2" type="ORF">BAE44_0016977</name>
</gene>
<dbReference type="OrthoDB" id="585640at2759"/>
<dbReference type="InterPro" id="IPR050942">
    <property type="entry name" value="F-box_BR-signaling"/>
</dbReference>
<dbReference type="AlphaFoldDB" id="A0A1E5VAF6"/>
<evidence type="ECO:0000259" key="1">
    <source>
        <dbReference type="Pfam" id="PF03478"/>
    </source>
</evidence>
<dbReference type="EMBL" id="LWDX02046503">
    <property type="protein sequence ID" value="OEL22004.1"/>
    <property type="molecule type" value="Genomic_DNA"/>
</dbReference>
<dbReference type="PANTHER" id="PTHR44259">
    <property type="entry name" value="OS07G0183000 PROTEIN-RELATED"/>
    <property type="match status" value="1"/>
</dbReference>
<organism evidence="2 3">
    <name type="scientific">Dichanthelium oligosanthes</name>
    <dbReference type="NCBI Taxonomy" id="888268"/>
    <lineage>
        <taxon>Eukaryota</taxon>
        <taxon>Viridiplantae</taxon>
        <taxon>Streptophyta</taxon>
        <taxon>Embryophyta</taxon>
        <taxon>Tracheophyta</taxon>
        <taxon>Spermatophyta</taxon>
        <taxon>Magnoliopsida</taxon>
        <taxon>Liliopsida</taxon>
        <taxon>Poales</taxon>
        <taxon>Poaceae</taxon>
        <taxon>PACMAD clade</taxon>
        <taxon>Panicoideae</taxon>
        <taxon>Panicodae</taxon>
        <taxon>Paniceae</taxon>
        <taxon>Dichantheliinae</taxon>
        <taxon>Dichanthelium</taxon>
    </lineage>
</organism>
<accession>A0A1E5VAF6</accession>
<evidence type="ECO:0000313" key="3">
    <source>
        <dbReference type="Proteomes" id="UP000095767"/>
    </source>
</evidence>
<dbReference type="Pfam" id="PF03478">
    <property type="entry name" value="Beta-prop_KIB1-4"/>
    <property type="match status" value="1"/>
</dbReference>
<dbReference type="Proteomes" id="UP000095767">
    <property type="component" value="Unassembled WGS sequence"/>
</dbReference>
<dbReference type="InterPro" id="IPR005174">
    <property type="entry name" value="KIB1-4_b-propeller"/>
</dbReference>
<comment type="caution">
    <text evidence="2">The sequence shown here is derived from an EMBL/GenBank/DDBJ whole genome shotgun (WGS) entry which is preliminary data.</text>
</comment>
<reference evidence="2 3" key="1">
    <citation type="submission" date="2016-09" db="EMBL/GenBank/DDBJ databases">
        <title>The draft genome of Dichanthelium oligosanthes: A C3 panicoid grass species.</title>
        <authorList>
            <person name="Studer A.J."/>
            <person name="Schnable J.C."/>
            <person name="Brutnell T.P."/>
        </authorList>
    </citation>
    <scope>NUCLEOTIDE SEQUENCE [LARGE SCALE GENOMIC DNA]</scope>
    <source>
        <strain evidence="3">cv. Kellogg 1175</strain>
        <tissue evidence="2">Leaf</tissue>
    </source>
</reference>
<proteinExistence type="predicted"/>
<sequence>MQKRWGDEARKELPWLIFPSTAAPTFYSPITRRHHPLDARGARCLGSGDGGWLVLALDSLHSHLLYNLNIGRRIPLPPNFTTPEDKDFPLVVRTATISAPPSPNSNNPYMVAAIVLVANRSTAAFWSEGTDYWFSTGPLLTGRSQNVIYHGGAFFFVTSNEEVISFRPTYGWNYSVNLARVDYDMQQRGDFDNDIGVVEGMAWA</sequence>
<name>A0A1E5VAF6_9POAL</name>
<protein>
    <recommendedName>
        <fullName evidence="1">KIB1-4 beta-propeller domain-containing protein</fullName>
    </recommendedName>
</protein>
<evidence type="ECO:0000313" key="2">
    <source>
        <dbReference type="EMBL" id="OEL22004.1"/>
    </source>
</evidence>
<keyword evidence="3" id="KW-1185">Reference proteome</keyword>
<dbReference type="PANTHER" id="PTHR44259:SF114">
    <property type="entry name" value="OS06G0707300 PROTEIN"/>
    <property type="match status" value="1"/>
</dbReference>